<feature type="region of interest" description="Disordered" evidence="1">
    <location>
        <begin position="84"/>
        <end position="136"/>
    </location>
</feature>
<reference evidence="2" key="1">
    <citation type="submission" date="2012-05" db="EMBL/GenBank/DDBJ databases">
        <authorList>
            <person name="Krishnakumar V."/>
            <person name="Cheung F."/>
            <person name="Xiao Y."/>
            <person name="Chan A."/>
            <person name="Moskal W.A."/>
            <person name="Town C.D."/>
        </authorList>
    </citation>
    <scope>NUCLEOTIDE SEQUENCE</scope>
</reference>
<name>I3SB02_LOTJA</name>
<organism evidence="2">
    <name type="scientific">Lotus japonicus</name>
    <name type="common">Lotus corniculatus var. japonicus</name>
    <dbReference type="NCBI Taxonomy" id="34305"/>
    <lineage>
        <taxon>Eukaryota</taxon>
        <taxon>Viridiplantae</taxon>
        <taxon>Streptophyta</taxon>
        <taxon>Embryophyta</taxon>
        <taxon>Tracheophyta</taxon>
        <taxon>Spermatophyta</taxon>
        <taxon>Magnoliopsida</taxon>
        <taxon>eudicotyledons</taxon>
        <taxon>Gunneridae</taxon>
        <taxon>Pentapetalae</taxon>
        <taxon>rosids</taxon>
        <taxon>fabids</taxon>
        <taxon>Fabales</taxon>
        <taxon>Fabaceae</taxon>
        <taxon>Papilionoideae</taxon>
        <taxon>50 kb inversion clade</taxon>
        <taxon>NPAAA clade</taxon>
        <taxon>Hologalegina</taxon>
        <taxon>robinioid clade</taxon>
        <taxon>Loteae</taxon>
        <taxon>Lotus</taxon>
    </lineage>
</organism>
<dbReference type="AlphaFoldDB" id="I3SB02"/>
<protein>
    <submittedName>
        <fullName evidence="2">Uncharacterized protein</fullName>
    </submittedName>
</protein>
<feature type="compositionally biased region" description="Basic and acidic residues" evidence="1">
    <location>
        <begin position="84"/>
        <end position="107"/>
    </location>
</feature>
<evidence type="ECO:0000313" key="2">
    <source>
        <dbReference type="EMBL" id="AFK37444.1"/>
    </source>
</evidence>
<evidence type="ECO:0000256" key="1">
    <source>
        <dbReference type="SAM" id="MobiDB-lite"/>
    </source>
</evidence>
<proteinExistence type="evidence at transcript level"/>
<sequence length="136" mass="15416">MDIRELNRSVAILEAFEALVEVLDPDNEVGDGVEKPVEEERGSDEERVALALHDGFLVTEVLRRSAGITVAAWPRLVLPVNVHQEEETERHHRQERLEEVPGDRDEALPETVEAGDREQQHHYRLRGGSVTENNPL</sequence>
<dbReference type="OMA" id="EENDHYG"/>
<accession>I3SB02</accession>
<dbReference type="EMBL" id="BT137649">
    <property type="protein sequence ID" value="AFK37444.1"/>
    <property type="molecule type" value="mRNA"/>
</dbReference>